<name>A0A485BHL3_KLUCR</name>
<evidence type="ECO:0000313" key="1">
    <source>
        <dbReference type="EMBL" id="VFS71048.1"/>
    </source>
</evidence>
<sequence length="60" mass="7243">MPTFIFIIIIIKMKKKDWCFKKIKTQKPLMNNQLRKLQFLPKHYENHLALAKSIFPSNIL</sequence>
<gene>
    <name evidence="1" type="ORF">NCTC12993_04546</name>
</gene>
<organism evidence="1 2">
    <name type="scientific">Kluyvera cryocrescens</name>
    <name type="common">Kluyvera citrophila</name>
    <dbReference type="NCBI Taxonomy" id="580"/>
    <lineage>
        <taxon>Bacteria</taxon>
        <taxon>Pseudomonadati</taxon>
        <taxon>Pseudomonadota</taxon>
        <taxon>Gammaproteobacteria</taxon>
        <taxon>Enterobacterales</taxon>
        <taxon>Enterobacteriaceae</taxon>
        <taxon>Kluyvera</taxon>
    </lineage>
</organism>
<protein>
    <submittedName>
        <fullName evidence="1">Uncharacterized protein</fullName>
    </submittedName>
</protein>
<keyword evidence="2" id="KW-1185">Reference proteome</keyword>
<proteinExistence type="predicted"/>
<evidence type="ECO:0000313" key="2">
    <source>
        <dbReference type="Proteomes" id="UP000401081"/>
    </source>
</evidence>
<dbReference type="EMBL" id="CAADJD010000021">
    <property type="protein sequence ID" value="VFS71048.1"/>
    <property type="molecule type" value="Genomic_DNA"/>
</dbReference>
<accession>A0A485BHL3</accession>
<reference evidence="1 2" key="1">
    <citation type="submission" date="2019-03" db="EMBL/GenBank/DDBJ databases">
        <authorList>
            <consortium name="Pathogen Informatics"/>
        </authorList>
    </citation>
    <scope>NUCLEOTIDE SEQUENCE [LARGE SCALE GENOMIC DNA]</scope>
    <source>
        <strain evidence="1 2">NCTC12993</strain>
    </source>
</reference>
<dbReference type="Proteomes" id="UP000401081">
    <property type="component" value="Unassembled WGS sequence"/>
</dbReference>
<dbReference type="AlphaFoldDB" id="A0A485BHL3"/>